<dbReference type="AlphaFoldDB" id="A0A8J5KX97"/>
<keyword evidence="1" id="KW-0808">Transferase</keyword>
<dbReference type="EMBL" id="JACMSC010000012">
    <property type="protein sequence ID" value="KAG6496557.1"/>
    <property type="molecule type" value="Genomic_DNA"/>
</dbReference>
<evidence type="ECO:0000256" key="3">
    <source>
        <dbReference type="ARBA" id="ARBA00022777"/>
    </source>
</evidence>
<comment type="caution">
    <text evidence="6">The sequence shown here is derived from an EMBL/GenBank/DDBJ whole genome shotgun (WGS) entry which is preliminary data.</text>
</comment>
<keyword evidence="4" id="KW-0067">ATP-binding</keyword>
<dbReference type="Proteomes" id="UP000734854">
    <property type="component" value="Unassembled WGS sequence"/>
</dbReference>
<dbReference type="GO" id="GO:0005524">
    <property type="term" value="F:ATP binding"/>
    <property type="evidence" value="ECO:0007669"/>
    <property type="project" value="UniProtKB-KW"/>
</dbReference>
<evidence type="ECO:0000256" key="4">
    <source>
        <dbReference type="ARBA" id="ARBA00022840"/>
    </source>
</evidence>
<feature type="compositionally biased region" description="Basic residues" evidence="5">
    <location>
        <begin position="203"/>
        <end position="215"/>
    </location>
</feature>
<name>A0A8J5KX97_ZINOF</name>
<sequence>MHPIQFHFSIAFSRKTLLRFAIGFGLRNDVPVWQNCRKKKKKHSDLFGFGMGAKGCNRRLQLGEGGFSLVFKLSSMMTRFHTLAQRLLVQLVIWHWRYALRGHLTEKADVFAFGVLALVVVSRRPNSDRVDYETVFLLEWAWNLLENNQKMEAVDRSLISFDEEEVNRSDLAFHFGALAMRKPEFCLLNRLATVGSMRNGELHHHRRKSGKKRARSSATDWEEGG</sequence>
<keyword evidence="2" id="KW-0547">Nucleotide-binding</keyword>
<evidence type="ECO:0000313" key="6">
    <source>
        <dbReference type="EMBL" id="KAG6496557.1"/>
    </source>
</evidence>
<dbReference type="SUPFAM" id="SSF56112">
    <property type="entry name" value="Protein kinase-like (PK-like)"/>
    <property type="match status" value="1"/>
</dbReference>
<dbReference type="InterPro" id="IPR011009">
    <property type="entry name" value="Kinase-like_dom_sf"/>
</dbReference>
<reference evidence="6 7" key="1">
    <citation type="submission" date="2020-08" db="EMBL/GenBank/DDBJ databases">
        <title>Plant Genome Project.</title>
        <authorList>
            <person name="Zhang R.-G."/>
        </authorList>
    </citation>
    <scope>NUCLEOTIDE SEQUENCE [LARGE SCALE GENOMIC DNA]</scope>
    <source>
        <tissue evidence="6">Rhizome</tissue>
    </source>
</reference>
<evidence type="ECO:0000313" key="7">
    <source>
        <dbReference type="Proteomes" id="UP000734854"/>
    </source>
</evidence>
<evidence type="ECO:0000256" key="2">
    <source>
        <dbReference type="ARBA" id="ARBA00022741"/>
    </source>
</evidence>
<protein>
    <submittedName>
        <fullName evidence="6">Uncharacterized protein</fullName>
    </submittedName>
</protein>
<proteinExistence type="predicted"/>
<keyword evidence="3" id="KW-0418">Kinase</keyword>
<dbReference type="PANTHER" id="PTHR47973">
    <property type="entry name" value="CYSTEINE-RICH RECEPTOR-LIKE PROTEIN KINASE 3"/>
    <property type="match status" value="1"/>
</dbReference>
<dbReference type="Gene3D" id="1.10.510.10">
    <property type="entry name" value="Transferase(Phosphotransferase) domain 1"/>
    <property type="match status" value="1"/>
</dbReference>
<evidence type="ECO:0000256" key="5">
    <source>
        <dbReference type="SAM" id="MobiDB-lite"/>
    </source>
</evidence>
<feature type="region of interest" description="Disordered" evidence="5">
    <location>
        <begin position="202"/>
        <end position="225"/>
    </location>
</feature>
<keyword evidence="7" id="KW-1185">Reference proteome</keyword>
<accession>A0A8J5KX97</accession>
<gene>
    <name evidence="6" type="ORF">ZIOFF_044424</name>
</gene>
<organism evidence="6 7">
    <name type="scientific">Zingiber officinale</name>
    <name type="common">Ginger</name>
    <name type="synonym">Amomum zingiber</name>
    <dbReference type="NCBI Taxonomy" id="94328"/>
    <lineage>
        <taxon>Eukaryota</taxon>
        <taxon>Viridiplantae</taxon>
        <taxon>Streptophyta</taxon>
        <taxon>Embryophyta</taxon>
        <taxon>Tracheophyta</taxon>
        <taxon>Spermatophyta</taxon>
        <taxon>Magnoliopsida</taxon>
        <taxon>Liliopsida</taxon>
        <taxon>Zingiberales</taxon>
        <taxon>Zingiberaceae</taxon>
        <taxon>Zingiber</taxon>
    </lineage>
</organism>
<evidence type="ECO:0000256" key="1">
    <source>
        <dbReference type="ARBA" id="ARBA00022679"/>
    </source>
</evidence>
<dbReference type="GO" id="GO:0016301">
    <property type="term" value="F:kinase activity"/>
    <property type="evidence" value="ECO:0007669"/>
    <property type="project" value="UniProtKB-KW"/>
</dbReference>
<dbReference type="InterPro" id="IPR052059">
    <property type="entry name" value="CR_Ser/Thr_kinase"/>
</dbReference>